<evidence type="ECO:0000313" key="10">
    <source>
        <dbReference type="Proteomes" id="UP000219068"/>
    </source>
</evidence>
<evidence type="ECO:0000256" key="4">
    <source>
        <dbReference type="ARBA" id="ARBA00023004"/>
    </source>
</evidence>
<dbReference type="NCBIfam" id="TIGR04085">
    <property type="entry name" value="rSAM_more_4Fe4S"/>
    <property type="match status" value="1"/>
</dbReference>
<dbReference type="EMBL" id="OBMM01000005">
    <property type="protein sequence ID" value="SOC27079.1"/>
    <property type="molecule type" value="Genomic_DNA"/>
</dbReference>
<proteinExistence type="inferred from homology"/>
<dbReference type="Proteomes" id="UP000219068">
    <property type="component" value="Unassembled WGS sequence"/>
</dbReference>
<feature type="domain" description="4Fe4S-binding SPASM" evidence="8">
    <location>
        <begin position="249"/>
        <end position="311"/>
    </location>
</feature>
<name>A0A285TT89_9PROT</name>
<evidence type="ECO:0000256" key="2">
    <source>
        <dbReference type="ARBA" id="ARBA00022691"/>
    </source>
</evidence>
<dbReference type="InterPro" id="IPR007197">
    <property type="entry name" value="rSAM"/>
</dbReference>
<organism evidence="9 10">
    <name type="scientific">Thalassospira xiamenensis</name>
    <dbReference type="NCBI Taxonomy" id="220697"/>
    <lineage>
        <taxon>Bacteria</taxon>
        <taxon>Pseudomonadati</taxon>
        <taxon>Pseudomonadota</taxon>
        <taxon>Alphaproteobacteria</taxon>
        <taxon>Rhodospirillales</taxon>
        <taxon>Thalassospiraceae</taxon>
        <taxon>Thalassospira</taxon>
    </lineage>
</organism>
<dbReference type="Gene3D" id="3.20.20.70">
    <property type="entry name" value="Aldolase class I"/>
    <property type="match status" value="1"/>
</dbReference>
<evidence type="ECO:0000259" key="7">
    <source>
        <dbReference type="Pfam" id="PF04055"/>
    </source>
</evidence>
<dbReference type="InterPro" id="IPR013785">
    <property type="entry name" value="Aldolase_TIM"/>
</dbReference>
<dbReference type="InterPro" id="IPR023885">
    <property type="entry name" value="4Fe4S-binding_SPASM_dom"/>
</dbReference>
<dbReference type="GO" id="GO:0016491">
    <property type="term" value="F:oxidoreductase activity"/>
    <property type="evidence" value="ECO:0007669"/>
    <property type="project" value="InterPro"/>
</dbReference>
<comment type="similarity">
    <text evidence="6">Belongs to the radical SAM superfamily. Anaerobic sulfatase-maturating enzyme family.</text>
</comment>
<dbReference type="AlphaFoldDB" id="A0A285TT89"/>
<evidence type="ECO:0000259" key="8">
    <source>
        <dbReference type="Pfam" id="PF13186"/>
    </source>
</evidence>
<dbReference type="RefSeq" id="WP_097052827.1">
    <property type="nucleotide sequence ID" value="NZ_OBMM01000005.1"/>
</dbReference>
<keyword evidence="4" id="KW-0408">Iron</keyword>
<dbReference type="GO" id="GO:0051536">
    <property type="term" value="F:iron-sulfur cluster binding"/>
    <property type="evidence" value="ECO:0007669"/>
    <property type="project" value="UniProtKB-KW"/>
</dbReference>
<keyword evidence="3" id="KW-0479">Metal-binding</keyword>
<evidence type="ECO:0000256" key="6">
    <source>
        <dbReference type="ARBA" id="ARBA00023601"/>
    </source>
</evidence>
<comment type="cofactor">
    <cofactor evidence="1">
        <name>[4Fe-4S] cluster</name>
        <dbReference type="ChEBI" id="CHEBI:49883"/>
    </cofactor>
</comment>
<evidence type="ECO:0000256" key="5">
    <source>
        <dbReference type="ARBA" id="ARBA00023014"/>
    </source>
</evidence>
<reference evidence="9 10" key="1">
    <citation type="submission" date="2017-08" db="EMBL/GenBank/DDBJ databases">
        <authorList>
            <person name="de Groot N.N."/>
        </authorList>
    </citation>
    <scope>NUCLEOTIDE SEQUENCE [LARGE SCALE GENOMIC DNA]</scope>
    <source>
        <strain evidence="9 10">USBA 78</strain>
    </source>
</reference>
<keyword evidence="5" id="KW-0411">Iron-sulfur</keyword>
<dbReference type="SFLD" id="SFLDG01067">
    <property type="entry name" value="SPASM/twitch_domain_containing"/>
    <property type="match status" value="1"/>
</dbReference>
<dbReference type="Pfam" id="PF13186">
    <property type="entry name" value="SPASM"/>
    <property type="match status" value="1"/>
</dbReference>
<dbReference type="SFLD" id="SFLDS00029">
    <property type="entry name" value="Radical_SAM"/>
    <property type="match status" value="1"/>
</dbReference>
<accession>A0A285TT89</accession>
<dbReference type="CDD" id="cd01335">
    <property type="entry name" value="Radical_SAM"/>
    <property type="match status" value="1"/>
</dbReference>
<sequence length="386" mass="44795">MSISTVIVKPTKHCTAQCDYCSAPPEVNGAPKWSVDQFKQYFDKLAPYLTGRAVLIWHGGEPMLMPPDFYWKAFEYARSINPEVRFSIQSNLLSYDSKRWKDVFEQVFEGSVSTSFDPDERNRYFKGSTKLYSKIFWKRMDALISDGFVPKIIGTYTDETADLADVMYERVKEYGAMAPNLRFNYRYPAGRDSGKGELISPDNYGKMIIRLYDRWIKELPEFTITPLDEMLKKVIHLEVNRCPWTRECGGKFLGIEPNGDVYNCSEFADLGDTEYRFGNIDEHTIPEMMRSLPARRIRRRRVELPMDCTTCRHFSECEGGCMRDAVLYDRGLGGKFYYCWSWKMTFDRIKESVRNGEADGAIRKFKMDPDTVRRNQNLHPAKTAAA</sequence>
<dbReference type="InterPro" id="IPR058240">
    <property type="entry name" value="rSAM_sf"/>
</dbReference>
<gene>
    <name evidence="9" type="ORF">SAMN05428964_105271</name>
</gene>
<protein>
    <submittedName>
        <fullName evidence="9">Radical SAM additional 4Fe4S-binding SPASM domain-containing protein</fullName>
    </submittedName>
</protein>
<evidence type="ECO:0000313" key="9">
    <source>
        <dbReference type="EMBL" id="SOC27079.1"/>
    </source>
</evidence>
<keyword evidence="2" id="KW-0949">S-adenosyl-L-methionine</keyword>
<dbReference type="GO" id="GO:0046872">
    <property type="term" value="F:metal ion binding"/>
    <property type="evidence" value="ECO:0007669"/>
    <property type="project" value="UniProtKB-KW"/>
</dbReference>
<dbReference type="SUPFAM" id="SSF102114">
    <property type="entry name" value="Radical SAM enzymes"/>
    <property type="match status" value="1"/>
</dbReference>
<dbReference type="PANTHER" id="PTHR43273">
    <property type="entry name" value="ANAEROBIC SULFATASE-MATURATING ENZYME HOMOLOG ASLB-RELATED"/>
    <property type="match status" value="1"/>
</dbReference>
<dbReference type="PANTHER" id="PTHR43273:SF3">
    <property type="entry name" value="ANAEROBIC SULFATASE-MATURATING ENZYME HOMOLOG ASLB-RELATED"/>
    <property type="match status" value="1"/>
</dbReference>
<evidence type="ECO:0000256" key="3">
    <source>
        <dbReference type="ARBA" id="ARBA00022723"/>
    </source>
</evidence>
<dbReference type="InterPro" id="IPR023867">
    <property type="entry name" value="Sulphatase_maturase_rSAM"/>
</dbReference>
<evidence type="ECO:0000256" key="1">
    <source>
        <dbReference type="ARBA" id="ARBA00001966"/>
    </source>
</evidence>
<dbReference type="Pfam" id="PF04055">
    <property type="entry name" value="Radical_SAM"/>
    <property type="match status" value="1"/>
</dbReference>
<feature type="domain" description="Radical SAM core" evidence="7">
    <location>
        <begin position="9"/>
        <end position="108"/>
    </location>
</feature>